<dbReference type="Gene3D" id="3.40.850.10">
    <property type="entry name" value="Kinesin motor domain"/>
    <property type="match status" value="1"/>
</dbReference>
<sequence>MFLRHSTFAPTGGVFDDAAASAAVYAGACSPLVAAALRGGRGTLVMYGQTGSGKTMTMTHLMQLAADHLFSVNSHLFSAHDGANAEPSNGAPRTTAAAAAGATQRAVQVEVTAVEVAGRRCIDLNSRRECKVLQTTEGGAKIPEATSFVATSAGSLAAYLQRMLKSRTTEATAANATSSRSHALLRLRILRSETGGPMGVAHDGAHDGARTGAHDGAHDGARTGARGGGGVLTLLDCAGSEWANDSDAHGAQRRREGAEINASLHALKQCVRARAEKLRAEARGATYNGHVPYREATLTRLLRESFETDGARDGASSVKLAMVGCVSPGAADTEHSISTLRTIMELGGATGEECTTTTQDVPRLRALNTALVAAESARS</sequence>
<dbReference type="InterPro" id="IPR027417">
    <property type="entry name" value="P-loop_NTPase"/>
</dbReference>
<dbReference type="Proteomes" id="UP000037460">
    <property type="component" value="Unassembled WGS sequence"/>
</dbReference>
<dbReference type="PANTHER" id="PTHR24115:SF799">
    <property type="entry name" value="KINESIN-LIKE PROTEIN"/>
    <property type="match status" value="1"/>
</dbReference>
<evidence type="ECO:0000313" key="4">
    <source>
        <dbReference type="Proteomes" id="UP000037460"/>
    </source>
</evidence>
<dbReference type="PANTHER" id="PTHR24115">
    <property type="entry name" value="KINESIN-RELATED"/>
    <property type="match status" value="1"/>
</dbReference>
<dbReference type="GO" id="GO:0005871">
    <property type="term" value="C:kinesin complex"/>
    <property type="evidence" value="ECO:0007669"/>
    <property type="project" value="TreeGrafter"/>
</dbReference>
<comment type="caution">
    <text evidence="3">The sequence shown here is derived from an EMBL/GenBank/DDBJ whole genome shotgun (WGS) entry which is preliminary data.</text>
</comment>
<dbReference type="GO" id="GO:0005874">
    <property type="term" value="C:microtubule"/>
    <property type="evidence" value="ECO:0007669"/>
    <property type="project" value="TreeGrafter"/>
</dbReference>
<dbReference type="GO" id="GO:0003777">
    <property type="term" value="F:microtubule motor activity"/>
    <property type="evidence" value="ECO:0007669"/>
    <property type="project" value="InterPro"/>
</dbReference>
<evidence type="ECO:0000313" key="3">
    <source>
        <dbReference type="EMBL" id="KOO30781.1"/>
    </source>
</evidence>
<comment type="similarity">
    <text evidence="1">Belongs to the TRAFAC class myosin-kinesin ATPase superfamily. Kinesin family.</text>
</comment>
<dbReference type="GO" id="GO:0016887">
    <property type="term" value="F:ATP hydrolysis activity"/>
    <property type="evidence" value="ECO:0007669"/>
    <property type="project" value="TreeGrafter"/>
</dbReference>
<keyword evidence="1" id="KW-0505">Motor protein</keyword>
<dbReference type="InterPro" id="IPR027640">
    <property type="entry name" value="Kinesin-like_fam"/>
</dbReference>
<evidence type="ECO:0000256" key="1">
    <source>
        <dbReference type="PROSITE-ProRule" id="PRU00283"/>
    </source>
</evidence>
<feature type="domain" description="Kinesin motor" evidence="2">
    <location>
        <begin position="1"/>
        <end position="349"/>
    </location>
</feature>
<name>A0A0M0JVS1_9EUKA</name>
<accession>A0A0M0JVS1</accession>
<evidence type="ECO:0000259" key="2">
    <source>
        <dbReference type="PROSITE" id="PS50067"/>
    </source>
</evidence>
<dbReference type="SMART" id="SM00129">
    <property type="entry name" value="KISc"/>
    <property type="match status" value="1"/>
</dbReference>
<dbReference type="PROSITE" id="PS50067">
    <property type="entry name" value="KINESIN_MOTOR_2"/>
    <property type="match status" value="1"/>
</dbReference>
<dbReference type="AlphaFoldDB" id="A0A0M0JVS1"/>
<keyword evidence="1" id="KW-0547">Nucleotide-binding</keyword>
<dbReference type="Pfam" id="PF00225">
    <property type="entry name" value="Kinesin"/>
    <property type="match status" value="1"/>
</dbReference>
<dbReference type="GO" id="GO:0008017">
    <property type="term" value="F:microtubule binding"/>
    <property type="evidence" value="ECO:0007669"/>
    <property type="project" value="InterPro"/>
</dbReference>
<dbReference type="SUPFAM" id="SSF52540">
    <property type="entry name" value="P-loop containing nucleoside triphosphate hydrolases"/>
    <property type="match status" value="1"/>
</dbReference>
<dbReference type="OrthoDB" id="3176171at2759"/>
<dbReference type="GO" id="GO:0007018">
    <property type="term" value="P:microtubule-based movement"/>
    <property type="evidence" value="ECO:0007669"/>
    <property type="project" value="InterPro"/>
</dbReference>
<feature type="binding site" evidence="1">
    <location>
        <begin position="48"/>
        <end position="55"/>
    </location>
    <ligand>
        <name>ATP</name>
        <dbReference type="ChEBI" id="CHEBI:30616"/>
    </ligand>
</feature>
<dbReference type="InterPro" id="IPR036961">
    <property type="entry name" value="Kinesin_motor_dom_sf"/>
</dbReference>
<dbReference type="PRINTS" id="PR00380">
    <property type="entry name" value="KINESINHEAVY"/>
</dbReference>
<keyword evidence="1" id="KW-0067">ATP-binding</keyword>
<gene>
    <name evidence="3" type="ORF">Ctob_014394</name>
</gene>
<proteinExistence type="inferred from homology"/>
<keyword evidence="4" id="KW-1185">Reference proteome</keyword>
<dbReference type="EMBL" id="JWZX01002164">
    <property type="protein sequence ID" value="KOO30781.1"/>
    <property type="molecule type" value="Genomic_DNA"/>
</dbReference>
<protein>
    <submittedName>
        <fullName evidence="3">Kinesin motor domain containing protein</fullName>
    </submittedName>
</protein>
<reference evidence="4" key="1">
    <citation type="journal article" date="2015" name="PLoS Genet.">
        <title>Genome Sequence and Transcriptome Analyses of Chrysochromulina tobin: Metabolic Tools for Enhanced Algal Fitness in the Prominent Order Prymnesiales (Haptophyceae).</title>
        <authorList>
            <person name="Hovde B.T."/>
            <person name="Deodato C.R."/>
            <person name="Hunsperger H.M."/>
            <person name="Ryken S.A."/>
            <person name="Yost W."/>
            <person name="Jha R.K."/>
            <person name="Patterson J."/>
            <person name="Monnat R.J. Jr."/>
            <person name="Barlow S.B."/>
            <person name="Starkenburg S.R."/>
            <person name="Cattolico R.A."/>
        </authorList>
    </citation>
    <scope>NUCLEOTIDE SEQUENCE</scope>
    <source>
        <strain evidence="4">CCMP291</strain>
    </source>
</reference>
<dbReference type="GO" id="GO:0005524">
    <property type="term" value="F:ATP binding"/>
    <property type="evidence" value="ECO:0007669"/>
    <property type="project" value="UniProtKB-UniRule"/>
</dbReference>
<organism evidence="3 4">
    <name type="scientific">Chrysochromulina tobinii</name>
    <dbReference type="NCBI Taxonomy" id="1460289"/>
    <lineage>
        <taxon>Eukaryota</taxon>
        <taxon>Haptista</taxon>
        <taxon>Haptophyta</taxon>
        <taxon>Prymnesiophyceae</taxon>
        <taxon>Prymnesiales</taxon>
        <taxon>Chrysochromulinaceae</taxon>
        <taxon>Chrysochromulina</taxon>
    </lineage>
</organism>
<dbReference type="InterPro" id="IPR001752">
    <property type="entry name" value="Kinesin_motor_dom"/>
</dbReference>